<evidence type="ECO:0000313" key="5">
    <source>
        <dbReference type="Proteomes" id="UP000264753"/>
    </source>
</evidence>
<dbReference type="GO" id="GO:0004016">
    <property type="term" value="F:adenylate cyclase activity"/>
    <property type="evidence" value="ECO:0007669"/>
    <property type="project" value="UniProtKB-ARBA"/>
</dbReference>
<feature type="domain" description="Guanylate cyclase" evidence="1">
    <location>
        <begin position="95"/>
        <end position="133"/>
    </location>
</feature>
<proteinExistence type="predicted"/>
<evidence type="ECO:0000259" key="1">
    <source>
        <dbReference type="PROSITE" id="PS50125"/>
    </source>
</evidence>
<dbReference type="RefSeq" id="WP_276651369.1">
    <property type="nucleotide sequence ID" value="NZ_DOOG01000028.1"/>
</dbReference>
<name>A0A358HP04_9PROT</name>
<dbReference type="Proteomes" id="UP000264753">
    <property type="component" value="Unassembled WGS sequence"/>
</dbReference>
<sequence length="137" mass="15392">MFQVKSNGLHIACALCPLESLHSQVAVWPYLWDIEKGAELHEVSHGIRELKFLYRSPIDEVHRHGIPVRIELAKIDLKDHHPIVADLPELGLPSLSFGVGLHYGEVVYDNVGGAYRLDFTVRGVAVNRTARFESLTK</sequence>
<accession>A0A358HP04</accession>
<dbReference type="GO" id="GO:0035556">
    <property type="term" value="P:intracellular signal transduction"/>
    <property type="evidence" value="ECO:0007669"/>
    <property type="project" value="InterPro"/>
</dbReference>
<dbReference type="Gene3D" id="3.30.70.1230">
    <property type="entry name" value="Nucleotide cyclase"/>
    <property type="match status" value="1"/>
</dbReference>
<dbReference type="EMBL" id="DOOG01000028">
    <property type="protein sequence ID" value="HBU96906.1"/>
    <property type="molecule type" value="Genomic_DNA"/>
</dbReference>
<evidence type="ECO:0000313" key="3">
    <source>
        <dbReference type="EMBL" id="HCW66105.1"/>
    </source>
</evidence>
<evidence type="ECO:0000313" key="2">
    <source>
        <dbReference type="EMBL" id="HBU96906.1"/>
    </source>
</evidence>
<organism evidence="2 5">
    <name type="scientific">Thalassospira lucentensis</name>
    <dbReference type="NCBI Taxonomy" id="168935"/>
    <lineage>
        <taxon>Bacteria</taxon>
        <taxon>Pseudomonadati</taxon>
        <taxon>Pseudomonadota</taxon>
        <taxon>Alphaproteobacteria</taxon>
        <taxon>Rhodospirillales</taxon>
        <taxon>Thalassospiraceae</taxon>
        <taxon>Thalassospira</taxon>
    </lineage>
</organism>
<gene>
    <name evidence="2" type="ORF">DEF21_03225</name>
    <name evidence="3" type="ORF">DHR80_02620</name>
</gene>
<dbReference type="Proteomes" id="UP000264179">
    <property type="component" value="Unassembled WGS sequence"/>
</dbReference>
<reference evidence="4 5" key="1">
    <citation type="journal article" date="2018" name="Nat. Biotechnol.">
        <title>A standardized bacterial taxonomy based on genome phylogeny substantially revises the tree of life.</title>
        <authorList>
            <person name="Parks D.H."/>
            <person name="Chuvochina M."/>
            <person name="Waite D.W."/>
            <person name="Rinke C."/>
            <person name="Skarshewski A."/>
            <person name="Chaumeil P.A."/>
            <person name="Hugenholtz P."/>
        </authorList>
    </citation>
    <scope>NUCLEOTIDE SEQUENCE [LARGE SCALE GENOMIC DNA]</scope>
    <source>
        <strain evidence="2">UBA8707</strain>
        <strain evidence="3">UBA9881</strain>
    </source>
</reference>
<dbReference type="AlphaFoldDB" id="A0A358HP04"/>
<protein>
    <recommendedName>
        <fullName evidence="1">Guanylate cyclase domain-containing protein</fullName>
    </recommendedName>
</protein>
<evidence type="ECO:0000313" key="4">
    <source>
        <dbReference type="Proteomes" id="UP000264179"/>
    </source>
</evidence>
<dbReference type="PROSITE" id="PS50125">
    <property type="entry name" value="GUANYLATE_CYCLASE_2"/>
    <property type="match status" value="1"/>
</dbReference>
<dbReference type="SUPFAM" id="SSF55073">
    <property type="entry name" value="Nucleotide cyclase"/>
    <property type="match status" value="1"/>
</dbReference>
<comment type="caution">
    <text evidence="2">The sequence shown here is derived from an EMBL/GenBank/DDBJ whole genome shotgun (WGS) entry which is preliminary data.</text>
</comment>
<dbReference type="EMBL" id="DPOP01000023">
    <property type="protein sequence ID" value="HCW66105.1"/>
    <property type="molecule type" value="Genomic_DNA"/>
</dbReference>
<dbReference type="InterPro" id="IPR029787">
    <property type="entry name" value="Nucleotide_cyclase"/>
</dbReference>
<dbReference type="InterPro" id="IPR001054">
    <property type="entry name" value="A/G_cyclase"/>
</dbReference>
<dbReference type="GO" id="GO:0009190">
    <property type="term" value="P:cyclic nucleotide biosynthetic process"/>
    <property type="evidence" value="ECO:0007669"/>
    <property type="project" value="InterPro"/>
</dbReference>